<name>Q2NBX1_ERYLH</name>
<accession>Q2NBX1</accession>
<evidence type="ECO:0000313" key="1">
    <source>
        <dbReference type="EMBL" id="ABC62820.1"/>
    </source>
</evidence>
<proteinExistence type="predicted"/>
<organism evidence="1 2">
    <name type="scientific">Erythrobacter litoralis (strain HTCC2594)</name>
    <dbReference type="NCBI Taxonomy" id="314225"/>
    <lineage>
        <taxon>Bacteria</taxon>
        <taxon>Pseudomonadati</taxon>
        <taxon>Pseudomonadota</taxon>
        <taxon>Alphaproteobacteria</taxon>
        <taxon>Sphingomonadales</taxon>
        <taxon>Erythrobacteraceae</taxon>
        <taxon>Erythrobacter/Porphyrobacter group</taxon>
        <taxon>Erythrobacter</taxon>
    </lineage>
</organism>
<evidence type="ECO:0008006" key="3">
    <source>
        <dbReference type="Google" id="ProtNLM"/>
    </source>
</evidence>
<dbReference type="Proteomes" id="UP000008808">
    <property type="component" value="Chromosome"/>
</dbReference>
<protein>
    <recommendedName>
        <fullName evidence="3">PepSY domain-containing protein</fullName>
    </recommendedName>
</protein>
<reference evidence="2" key="1">
    <citation type="journal article" date="2009" name="J. Bacteriol.">
        <title>Complete genome sequence of Erythrobacter litoralis HTCC2594.</title>
        <authorList>
            <person name="Oh H.M."/>
            <person name="Giovannoni S.J."/>
            <person name="Ferriera S."/>
            <person name="Johnson J."/>
            <person name="Cho J.C."/>
        </authorList>
    </citation>
    <scope>NUCLEOTIDE SEQUENCE [LARGE SCALE GENOMIC DNA]</scope>
    <source>
        <strain evidence="2">HTCC2594</strain>
    </source>
</reference>
<dbReference type="KEGG" id="eli:ELI_03640"/>
<dbReference type="STRING" id="314225.ELI_03640"/>
<dbReference type="HOGENOM" id="CLU_171857_0_0_5"/>
<sequence length="90" mass="9989">MALVACGLAVPASAQQRSPQGEVRKEMQAGNVLPLREIEKRVLPSMRGAEYLGPAYDSAAMAYRLKFIRDGRVLFVDVDARTGKILRRTR</sequence>
<dbReference type="eggNOG" id="ENOG502ZPSV">
    <property type="taxonomic scope" value="Bacteria"/>
</dbReference>
<evidence type="ECO:0000313" key="2">
    <source>
        <dbReference type="Proteomes" id="UP000008808"/>
    </source>
</evidence>
<gene>
    <name evidence="1" type="ordered locus">ELI_03640</name>
</gene>
<dbReference type="AlphaFoldDB" id="Q2NBX1"/>
<dbReference type="EMBL" id="CP000157">
    <property type="protein sequence ID" value="ABC62820.1"/>
    <property type="molecule type" value="Genomic_DNA"/>
</dbReference>
<keyword evidence="2" id="KW-1185">Reference proteome</keyword>